<evidence type="ECO:0000256" key="7">
    <source>
        <dbReference type="ARBA" id="ARBA00022676"/>
    </source>
</evidence>
<dbReference type="Pfam" id="PF00686">
    <property type="entry name" value="CBM_20"/>
    <property type="match status" value="1"/>
</dbReference>
<evidence type="ECO:0000256" key="6">
    <source>
        <dbReference type="ARBA" id="ARBA00022490"/>
    </source>
</evidence>
<dbReference type="InterPro" id="IPR017853">
    <property type="entry name" value="GH"/>
</dbReference>
<protein>
    <recommendedName>
        <fullName evidence="5">4-alpha-glucanotransferase</fullName>
        <ecNumber evidence="4">2.4.1.25</ecNumber>
    </recommendedName>
    <alternativeName>
        <fullName evidence="10">Amylomaltase</fullName>
    </alternativeName>
    <alternativeName>
        <fullName evidence="11">Disproportionating enzyme</fullName>
    </alternativeName>
</protein>
<dbReference type="SUPFAM" id="SSF51445">
    <property type="entry name" value="(Trans)glycosidases"/>
    <property type="match status" value="1"/>
</dbReference>
<reference evidence="13 14" key="1">
    <citation type="submission" date="2019-08" db="EMBL/GenBank/DDBJ databases">
        <title>In-depth cultivation of the pig gut microbiome towards novel bacterial diversity and tailored functional studies.</title>
        <authorList>
            <person name="Wylensek D."/>
            <person name="Hitch T.C.A."/>
            <person name="Clavel T."/>
        </authorList>
    </citation>
    <scope>NUCLEOTIDE SEQUENCE [LARGE SCALE GENOMIC DNA]</scope>
    <source>
        <strain evidence="13 14">Oil-RF-744-WCA-WT-10</strain>
    </source>
</reference>
<keyword evidence="9" id="KW-0119">Carbohydrate metabolism</keyword>
<dbReference type="GO" id="GO:0005737">
    <property type="term" value="C:cytoplasm"/>
    <property type="evidence" value="ECO:0007669"/>
    <property type="project" value="UniProtKB-SubCell"/>
</dbReference>
<evidence type="ECO:0000259" key="12">
    <source>
        <dbReference type="PROSITE" id="PS51166"/>
    </source>
</evidence>
<gene>
    <name evidence="13" type="ORF">FYJ29_08920</name>
</gene>
<dbReference type="InterPro" id="IPR013783">
    <property type="entry name" value="Ig-like_fold"/>
</dbReference>
<dbReference type="InterPro" id="IPR013784">
    <property type="entry name" value="Carb-bd-like_fold"/>
</dbReference>
<keyword evidence="7" id="KW-0328">Glycosyltransferase</keyword>
<evidence type="ECO:0000256" key="9">
    <source>
        <dbReference type="ARBA" id="ARBA00023277"/>
    </source>
</evidence>
<organism evidence="13 14">
    <name type="scientific">Sodaliphilus pleomorphus</name>
    <dbReference type="NCBI Taxonomy" id="2606626"/>
    <lineage>
        <taxon>Bacteria</taxon>
        <taxon>Pseudomonadati</taxon>
        <taxon>Bacteroidota</taxon>
        <taxon>Bacteroidia</taxon>
        <taxon>Bacteroidales</taxon>
        <taxon>Muribaculaceae</taxon>
        <taxon>Sodaliphilus</taxon>
    </lineage>
</organism>
<dbReference type="EMBL" id="VULT01000013">
    <property type="protein sequence ID" value="MSS17874.1"/>
    <property type="molecule type" value="Genomic_DNA"/>
</dbReference>
<dbReference type="SUPFAM" id="SSF49452">
    <property type="entry name" value="Starch-binding domain-like"/>
    <property type="match status" value="1"/>
</dbReference>
<evidence type="ECO:0000256" key="5">
    <source>
        <dbReference type="ARBA" id="ARBA00020295"/>
    </source>
</evidence>
<dbReference type="InterPro" id="IPR002044">
    <property type="entry name" value="CBM20"/>
</dbReference>
<evidence type="ECO:0000313" key="14">
    <source>
        <dbReference type="Proteomes" id="UP000483362"/>
    </source>
</evidence>
<evidence type="ECO:0000256" key="11">
    <source>
        <dbReference type="ARBA" id="ARBA00031501"/>
    </source>
</evidence>
<evidence type="ECO:0000313" key="13">
    <source>
        <dbReference type="EMBL" id="MSS17874.1"/>
    </source>
</evidence>
<dbReference type="Gene3D" id="3.20.20.80">
    <property type="entry name" value="Glycosidases"/>
    <property type="match status" value="1"/>
</dbReference>
<sequence>MRAIFTINYVTQWGENLFLVSDSDGASHAMTFHDNFYWSCELEAGDDFVYHYEVNAGVRVRIEPFGHNLSFCRSNTLDEVTLLDSWQDYESDNIFCTSPFQIMFPRKRPRRVDKCVMPSHVTLRVKAPAIPPEYALSITGGSLQLGNWQPQKAARLIPADFPYWTVCLQPEGVYEFKFIVVDRESGELVAWEEGDNRELAVTFPHNSALVVTGLKFRNPLSKWKCAGTAVPLFALRTASDFGVGDFADIPKIVDWATRTGQHIIQFLPLNDTTSLDSYHMSHPYNPVSAFALHPIYVRPPKAGVLIDKKLMARFTQRAMHLNSMKSIDYGGVLRLKIDYMRAIYEDNIQAILKDVAFCDFVAANASWLRPYAAFCILRDSNETQCFEHWGTYSVYDEDKVSAFLEAQTHEANFVFFYQYTLHKQLAEAVRYAHEHNVLLKGDLPIGVSPHSVDVWCAPAMFDMSRQAGAPPDYFSQHGQVWGFPLYDWKAMEQDGYSWFKARVRNMAQYFDCCRLDHVMGYFRMWAVPLGQSEGACGHYVPCIPDVPIEVNELLWKQNGLNHLGAIVKATSMLLCGENIGTVPAGADDVLKQLGVLSLEIQQLPRDGYPFRWPDTFPYMSVCSTSNHDMNVLRSWWKHDYTAAQQFYDLVLHHDLTAPDEATPDMCEEILAQNLGSSSMLAIFPIQDWLSIDADLRNPDPDSERVNNPMSVDNRWDYRMHIPLETLVAAAEFNKRVRMLIAQSGR</sequence>
<comment type="catalytic activity">
    <reaction evidence="1">
        <text>Transfers a segment of a (1-&gt;4)-alpha-D-glucan to a new position in an acceptor, which may be glucose or a (1-&gt;4)-alpha-D-glucan.</text>
        <dbReference type="EC" id="2.4.1.25"/>
    </reaction>
</comment>
<keyword evidence="6" id="KW-0963">Cytoplasm</keyword>
<dbReference type="PANTHER" id="PTHR32518:SF3">
    <property type="entry name" value="4-ALPHA-GLUCANOTRANSFERASE"/>
    <property type="match status" value="1"/>
</dbReference>
<dbReference type="PANTHER" id="PTHR32518">
    <property type="match status" value="1"/>
</dbReference>
<proteinExistence type="inferred from homology"/>
<comment type="caution">
    <text evidence="13">The sequence shown here is derived from an EMBL/GenBank/DDBJ whole genome shotgun (WGS) entry which is preliminary data.</text>
</comment>
<dbReference type="RefSeq" id="WP_154328910.1">
    <property type="nucleotide sequence ID" value="NZ_CP045696.1"/>
</dbReference>
<dbReference type="GO" id="GO:0004134">
    <property type="term" value="F:4-alpha-glucanotransferase activity"/>
    <property type="evidence" value="ECO:0007669"/>
    <property type="project" value="UniProtKB-EC"/>
</dbReference>
<evidence type="ECO:0000256" key="2">
    <source>
        <dbReference type="ARBA" id="ARBA00004496"/>
    </source>
</evidence>
<evidence type="ECO:0000256" key="8">
    <source>
        <dbReference type="ARBA" id="ARBA00022679"/>
    </source>
</evidence>
<dbReference type="EC" id="2.4.1.25" evidence="4"/>
<dbReference type="Gene3D" id="2.60.40.10">
    <property type="entry name" value="Immunoglobulins"/>
    <property type="match status" value="1"/>
</dbReference>
<evidence type="ECO:0000256" key="10">
    <source>
        <dbReference type="ARBA" id="ARBA00031423"/>
    </source>
</evidence>
<comment type="subcellular location">
    <subcellularLocation>
        <location evidence="2">Cytoplasm</location>
    </subcellularLocation>
</comment>
<dbReference type="PROSITE" id="PS51166">
    <property type="entry name" value="CBM20"/>
    <property type="match status" value="1"/>
</dbReference>
<dbReference type="Proteomes" id="UP000483362">
    <property type="component" value="Unassembled WGS sequence"/>
</dbReference>
<dbReference type="InterPro" id="IPR003385">
    <property type="entry name" value="Glyco_hydro_77"/>
</dbReference>
<name>A0A6L5XF32_9BACT</name>
<dbReference type="AlphaFoldDB" id="A0A6L5XF32"/>
<dbReference type="GO" id="GO:0005975">
    <property type="term" value="P:carbohydrate metabolic process"/>
    <property type="evidence" value="ECO:0007669"/>
    <property type="project" value="InterPro"/>
</dbReference>
<dbReference type="SMART" id="SM01065">
    <property type="entry name" value="CBM_2"/>
    <property type="match status" value="1"/>
</dbReference>
<keyword evidence="14" id="KW-1185">Reference proteome</keyword>
<evidence type="ECO:0000256" key="1">
    <source>
        <dbReference type="ARBA" id="ARBA00000439"/>
    </source>
</evidence>
<evidence type="ECO:0000256" key="3">
    <source>
        <dbReference type="ARBA" id="ARBA00005684"/>
    </source>
</evidence>
<comment type="similarity">
    <text evidence="3">Belongs to the disproportionating enzyme family.</text>
</comment>
<evidence type="ECO:0000256" key="4">
    <source>
        <dbReference type="ARBA" id="ARBA00012560"/>
    </source>
</evidence>
<dbReference type="Pfam" id="PF02446">
    <property type="entry name" value="Glyco_hydro_77"/>
    <property type="match status" value="1"/>
</dbReference>
<keyword evidence="8" id="KW-0808">Transferase</keyword>
<dbReference type="GO" id="GO:2001070">
    <property type="term" value="F:starch binding"/>
    <property type="evidence" value="ECO:0007669"/>
    <property type="project" value="InterPro"/>
</dbReference>
<accession>A0A6L5XF32</accession>
<feature type="domain" description="CBM20" evidence="12">
    <location>
        <begin position="113"/>
        <end position="218"/>
    </location>
</feature>